<evidence type="ECO:0000259" key="6">
    <source>
        <dbReference type="PROSITE" id="PS50977"/>
    </source>
</evidence>
<dbReference type="InterPro" id="IPR050109">
    <property type="entry name" value="HTH-type_TetR-like_transc_reg"/>
</dbReference>
<feature type="region of interest" description="Disordered" evidence="5">
    <location>
        <begin position="1"/>
        <end position="20"/>
    </location>
</feature>
<dbReference type="SUPFAM" id="SSF46689">
    <property type="entry name" value="Homeodomain-like"/>
    <property type="match status" value="1"/>
</dbReference>
<evidence type="ECO:0000256" key="4">
    <source>
        <dbReference type="PROSITE-ProRule" id="PRU00335"/>
    </source>
</evidence>
<dbReference type="InterPro" id="IPR036271">
    <property type="entry name" value="Tet_transcr_reg_TetR-rel_C_sf"/>
</dbReference>
<dbReference type="GO" id="GO:0000976">
    <property type="term" value="F:transcription cis-regulatory region binding"/>
    <property type="evidence" value="ECO:0007669"/>
    <property type="project" value="TreeGrafter"/>
</dbReference>
<sequence length="297" mass="32610">MGRGGTGKGHGRYDLPKDVGRGASRRRATLICTTESSVGPRFCRTESRANVRGTGTVRPSAALSRRPRLDGAPYWVYILIDRPVNKDASPMSPRPKNPPPDRRAEILDAALRLFAEKGYAAATNAEIARAAGVTAAALYYYFPSKEELFRAAVRQHIGRFVPTIKELTEQGPADSGSPESFRSILRSALAFFTEEKIQMVLRIVLAEGPRRPEIRQIWIDQISGIFELLAPFMMNAIASGRIRPVDPRLIFVLLQGPMMSTVIVRDLLQVPVLQGLTDDAVVDAVLETTLAGLRTDG</sequence>
<accession>A0A953LJW4</accession>
<feature type="compositionally biased region" description="Basic and acidic residues" evidence="5">
    <location>
        <begin position="11"/>
        <end position="20"/>
    </location>
</feature>
<proteinExistence type="predicted"/>
<evidence type="ECO:0000256" key="5">
    <source>
        <dbReference type="SAM" id="MobiDB-lite"/>
    </source>
</evidence>
<dbReference type="InterPro" id="IPR009057">
    <property type="entry name" value="Homeodomain-like_sf"/>
</dbReference>
<dbReference type="GO" id="GO:0003700">
    <property type="term" value="F:DNA-binding transcription factor activity"/>
    <property type="evidence" value="ECO:0007669"/>
    <property type="project" value="TreeGrafter"/>
</dbReference>
<evidence type="ECO:0000313" key="8">
    <source>
        <dbReference type="Proteomes" id="UP000732377"/>
    </source>
</evidence>
<protein>
    <recommendedName>
        <fullName evidence="6">HTH tetR-type domain-containing protein</fullName>
    </recommendedName>
</protein>
<feature type="domain" description="HTH tetR-type" evidence="6">
    <location>
        <begin position="100"/>
        <end position="160"/>
    </location>
</feature>
<dbReference type="GO" id="GO:0045892">
    <property type="term" value="P:negative regulation of DNA-templated transcription"/>
    <property type="evidence" value="ECO:0007669"/>
    <property type="project" value="UniProtKB-ARBA"/>
</dbReference>
<dbReference type="Pfam" id="PF14246">
    <property type="entry name" value="TetR_C_7"/>
    <property type="match status" value="1"/>
</dbReference>
<dbReference type="PANTHER" id="PTHR30055:SF234">
    <property type="entry name" value="HTH-TYPE TRANSCRIPTIONAL REGULATOR BETI"/>
    <property type="match status" value="1"/>
</dbReference>
<dbReference type="SUPFAM" id="SSF48498">
    <property type="entry name" value="Tetracyclin repressor-like, C-terminal domain"/>
    <property type="match status" value="1"/>
</dbReference>
<dbReference type="Gene3D" id="1.10.357.10">
    <property type="entry name" value="Tetracycline Repressor, domain 2"/>
    <property type="match status" value="1"/>
</dbReference>
<comment type="caution">
    <text evidence="7">The sequence shown here is derived from an EMBL/GenBank/DDBJ whole genome shotgun (WGS) entry which is preliminary data.</text>
</comment>
<dbReference type="Proteomes" id="UP000732377">
    <property type="component" value="Unassembled WGS sequence"/>
</dbReference>
<dbReference type="InterPro" id="IPR039536">
    <property type="entry name" value="TetR_C_Proteobacteria"/>
</dbReference>
<dbReference type="PROSITE" id="PS50977">
    <property type="entry name" value="HTH_TETR_2"/>
    <property type="match status" value="1"/>
</dbReference>
<organism evidence="7 8">
    <name type="scientific">Symbiobacterium thermophilum</name>
    <dbReference type="NCBI Taxonomy" id="2734"/>
    <lineage>
        <taxon>Bacteria</taxon>
        <taxon>Bacillati</taxon>
        <taxon>Bacillota</taxon>
        <taxon>Clostridia</taxon>
        <taxon>Eubacteriales</taxon>
        <taxon>Symbiobacteriaceae</taxon>
        <taxon>Symbiobacterium</taxon>
    </lineage>
</organism>
<dbReference type="PANTHER" id="PTHR30055">
    <property type="entry name" value="HTH-TYPE TRANSCRIPTIONAL REGULATOR RUTR"/>
    <property type="match status" value="1"/>
</dbReference>
<dbReference type="PRINTS" id="PR00455">
    <property type="entry name" value="HTHTETR"/>
</dbReference>
<dbReference type="Pfam" id="PF00440">
    <property type="entry name" value="TetR_N"/>
    <property type="match status" value="1"/>
</dbReference>
<name>A0A953LJW4_SYMTR</name>
<dbReference type="InterPro" id="IPR001647">
    <property type="entry name" value="HTH_TetR"/>
</dbReference>
<keyword evidence="3" id="KW-0804">Transcription</keyword>
<dbReference type="FunFam" id="1.10.10.60:FF:000141">
    <property type="entry name" value="TetR family transcriptional regulator"/>
    <property type="match status" value="1"/>
</dbReference>
<dbReference type="EMBL" id="PIUK01000074">
    <property type="protein sequence ID" value="MBY6276337.1"/>
    <property type="molecule type" value="Genomic_DNA"/>
</dbReference>
<keyword evidence="2 4" id="KW-0238">DNA-binding</keyword>
<feature type="DNA-binding region" description="H-T-H motif" evidence="4">
    <location>
        <begin position="123"/>
        <end position="142"/>
    </location>
</feature>
<evidence type="ECO:0000256" key="1">
    <source>
        <dbReference type="ARBA" id="ARBA00023015"/>
    </source>
</evidence>
<evidence type="ECO:0000256" key="2">
    <source>
        <dbReference type="ARBA" id="ARBA00023125"/>
    </source>
</evidence>
<evidence type="ECO:0000313" key="7">
    <source>
        <dbReference type="EMBL" id="MBY6276337.1"/>
    </source>
</evidence>
<dbReference type="AlphaFoldDB" id="A0A953LJW4"/>
<gene>
    <name evidence="7" type="ORF">CWE10_08955</name>
</gene>
<evidence type="ECO:0000256" key="3">
    <source>
        <dbReference type="ARBA" id="ARBA00023163"/>
    </source>
</evidence>
<keyword evidence="1" id="KW-0805">Transcription regulation</keyword>
<reference evidence="7" key="1">
    <citation type="submission" date="2017-11" db="EMBL/GenBank/DDBJ databases">
        <title>Three new genomes from thermophilic consortium.</title>
        <authorList>
            <person name="Quaggio R."/>
            <person name="Amgarten D."/>
            <person name="Setubal J.C."/>
        </authorList>
    </citation>
    <scope>NUCLEOTIDE SEQUENCE</scope>
    <source>
        <strain evidence="7">ZCTH01-B2</strain>
    </source>
</reference>